<accession>A0A538THL8</accession>
<gene>
    <name evidence="2" type="ORF">E6K79_10750</name>
</gene>
<feature type="transmembrane region" description="Helical" evidence="1">
    <location>
        <begin position="95"/>
        <end position="121"/>
    </location>
</feature>
<keyword evidence="1" id="KW-0472">Membrane</keyword>
<keyword evidence="1" id="KW-0812">Transmembrane</keyword>
<evidence type="ECO:0008006" key="4">
    <source>
        <dbReference type="Google" id="ProtNLM"/>
    </source>
</evidence>
<comment type="caution">
    <text evidence="2">The sequence shown here is derived from an EMBL/GenBank/DDBJ whole genome shotgun (WGS) entry which is preliminary data.</text>
</comment>
<dbReference type="Proteomes" id="UP000317691">
    <property type="component" value="Unassembled WGS sequence"/>
</dbReference>
<evidence type="ECO:0000313" key="2">
    <source>
        <dbReference type="EMBL" id="TMQ63117.1"/>
    </source>
</evidence>
<organism evidence="2 3">
    <name type="scientific">Eiseniibacteriota bacterium</name>
    <dbReference type="NCBI Taxonomy" id="2212470"/>
    <lineage>
        <taxon>Bacteria</taxon>
        <taxon>Candidatus Eiseniibacteriota</taxon>
    </lineage>
</organism>
<sequence>MNCSDVERWLDRGMPDSGSERAMRHVAACGACFEAFEAASGLESALRAEGASARAATVAAAVPAAPEFVANVMARVATADSLALGARLERRRARFWITLATDPIIVCSITAALVVAVWTVLRPGWFLDAGMNLAARWWLSTSALALPSRIELKPVLWIGIAIAVLPLVLWGSWALYRRFERAVLLLAARPGRL</sequence>
<proteinExistence type="predicted"/>
<evidence type="ECO:0000256" key="1">
    <source>
        <dbReference type="SAM" id="Phobius"/>
    </source>
</evidence>
<evidence type="ECO:0000313" key="3">
    <source>
        <dbReference type="Proteomes" id="UP000317691"/>
    </source>
</evidence>
<keyword evidence="1" id="KW-1133">Transmembrane helix</keyword>
<reference evidence="2 3" key="1">
    <citation type="journal article" date="2019" name="Nat. Microbiol.">
        <title>Mediterranean grassland soil C-N compound turnover is dependent on rainfall and depth, and is mediated by genomically divergent microorganisms.</title>
        <authorList>
            <person name="Diamond S."/>
            <person name="Andeer P.F."/>
            <person name="Li Z."/>
            <person name="Crits-Christoph A."/>
            <person name="Burstein D."/>
            <person name="Anantharaman K."/>
            <person name="Lane K.R."/>
            <person name="Thomas B.C."/>
            <person name="Pan C."/>
            <person name="Northen T.R."/>
            <person name="Banfield J.F."/>
        </authorList>
    </citation>
    <scope>NUCLEOTIDE SEQUENCE [LARGE SCALE GENOMIC DNA]</scope>
    <source>
        <strain evidence="2">WS_9</strain>
    </source>
</reference>
<feature type="transmembrane region" description="Helical" evidence="1">
    <location>
        <begin position="155"/>
        <end position="176"/>
    </location>
</feature>
<dbReference type="AlphaFoldDB" id="A0A538THL8"/>
<name>A0A538THL8_UNCEI</name>
<protein>
    <recommendedName>
        <fullName evidence="4">Zinc-finger domain-containing protein</fullName>
    </recommendedName>
</protein>
<dbReference type="EMBL" id="VBOZ01000033">
    <property type="protein sequence ID" value="TMQ63117.1"/>
    <property type="molecule type" value="Genomic_DNA"/>
</dbReference>